<evidence type="ECO:0000313" key="3">
    <source>
        <dbReference type="Proteomes" id="UP001055618"/>
    </source>
</evidence>
<dbReference type="AlphaFoldDB" id="A0AAW5GGD4"/>
<protein>
    <submittedName>
        <fullName evidence="2">Uncharacterized protein</fullName>
    </submittedName>
</protein>
<name>A0AAW5GGD4_9GAMM</name>
<reference evidence="2" key="1">
    <citation type="submission" date="2019-02" db="EMBL/GenBank/DDBJ databases">
        <title>New Zealand Erwinia strains with phe-tRNA free attachment sites.</title>
        <authorList>
            <person name="Nunes-Leite L."/>
            <person name="Pitman A.R."/>
        </authorList>
    </citation>
    <scope>NUCLEOTIDE SEQUENCE</scope>
    <source>
        <strain evidence="2">Ec-140</strain>
        <strain evidence="1">Ec-143</strain>
    </source>
</reference>
<proteinExistence type="predicted"/>
<sequence length="104" mass="12150">MKRKITRRNKQFLSSLLEKVALWDLPLHSIVALSASTAETKNASRLARRGKLLPDWERVEPWGEEFLLPFAGPSGKIYHYQICSYKDYQHSMYSLRASDNSFFR</sequence>
<evidence type="ECO:0000313" key="1">
    <source>
        <dbReference type="EMBL" id="MCL6353256.1"/>
    </source>
</evidence>
<dbReference type="EMBL" id="SGPY01000011">
    <property type="protein sequence ID" value="MCL6370454.1"/>
    <property type="molecule type" value="Genomic_DNA"/>
</dbReference>
<accession>A0AAW5GGD4</accession>
<dbReference type="EMBL" id="SGPX01000011">
    <property type="protein sequence ID" value="MCL6353256.1"/>
    <property type="molecule type" value="Genomic_DNA"/>
</dbReference>
<evidence type="ECO:0000313" key="2">
    <source>
        <dbReference type="EMBL" id="MCL6370454.1"/>
    </source>
</evidence>
<dbReference type="Proteomes" id="UP001055618">
    <property type="component" value="Unassembled WGS sequence"/>
</dbReference>
<organism evidence="2 4">
    <name type="scientific">Pectobacterium polaris</name>
    <dbReference type="NCBI Taxonomy" id="2042057"/>
    <lineage>
        <taxon>Bacteria</taxon>
        <taxon>Pseudomonadati</taxon>
        <taxon>Pseudomonadota</taxon>
        <taxon>Gammaproteobacteria</taxon>
        <taxon>Enterobacterales</taxon>
        <taxon>Pectobacteriaceae</taxon>
        <taxon>Pectobacterium</taxon>
    </lineage>
</organism>
<dbReference type="Proteomes" id="UP001057360">
    <property type="component" value="Unassembled WGS sequence"/>
</dbReference>
<keyword evidence="3" id="KW-1185">Reference proteome</keyword>
<dbReference type="RefSeq" id="WP_226308916.1">
    <property type="nucleotide sequence ID" value="NZ_JAIZGK010000023.1"/>
</dbReference>
<evidence type="ECO:0000313" key="4">
    <source>
        <dbReference type="Proteomes" id="UP001057360"/>
    </source>
</evidence>
<comment type="caution">
    <text evidence="2">The sequence shown here is derived from an EMBL/GenBank/DDBJ whole genome shotgun (WGS) entry which is preliminary data.</text>
</comment>
<gene>
    <name evidence="1" type="ORF">EXT50_19025</name>
    <name evidence="2" type="ORF">EXT53_18030</name>
</gene>